<dbReference type="PANTHER" id="PTHR33264:SF6">
    <property type="entry name" value="OS01G0638800 PROTEIN"/>
    <property type="match status" value="1"/>
</dbReference>
<dbReference type="STRING" id="981085.W9SB92"/>
<accession>W9SB92</accession>
<gene>
    <name evidence="2" type="ORF">L484_020516</name>
</gene>
<proteinExistence type="predicted"/>
<sequence length="169" mass="18739">MLCRHSLAMGDHRAPRHRNGAHHNQNDDGGAGDGYECSCRSCAAAMIADCVALCCCPCAVVNFLAFAFVKVPWAVGRKCLGAGKRKRKKKTTTERGGYDTDGDVVGEEESRERWWREEGVLEISRSEEGMECVSARFEAERVWLELYQIGHLGFGRLSFTGIQPQLKGN</sequence>
<dbReference type="AlphaFoldDB" id="W9SB92"/>
<dbReference type="EMBL" id="KE345913">
    <property type="protein sequence ID" value="EXC20297.1"/>
    <property type="molecule type" value="Genomic_DNA"/>
</dbReference>
<keyword evidence="3" id="KW-1185">Reference proteome</keyword>
<feature type="region of interest" description="Disordered" evidence="1">
    <location>
        <begin position="1"/>
        <end position="25"/>
    </location>
</feature>
<dbReference type="PANTHER" id="PTHR33264">
    <property type="entry name" value="EXPRESSED PROTEIN"/>
    <property type="match status" value="1"/>
</dbReference>
<reference evidence="3" key="1">
    <citation type="submission" date="2013-01" db="EMBL/GenBank/DDBJ databases">
        <title>Draft Genome Sequence of a Mulberry Tree, Morus notabilis C.K. Schneid.</title>
        <authorList>
            <person name="He N."/>
            <person name="Zhao S."/>
        </authorList>
    </citation>
    <scope>NUCLEOTIDE SEQUENCE</scope>
</reference>
<dbReference type="KEGG" id="mnt:21403410"/>
<evidence type="ECO:0000313" key="2">
    <source>
        <dbReference type="EMBL" id="EXC20297.1"/>
    </source>
</evidence>
<dbReference type="Proteomes" id="UP000030645">
    <property type="component" value="Unassembled WGS sequence"/>
</dbReference>
<evidence type="ECO:0000256" key="1">
    <source>
        <dbReference type="SAM" id="MobiDB-lite"/>
    </source>
</evidence>
<dbReference type="eggNOG" id="ENOG502S1KE">
    <property type="taxonomic scope" value="Eukaryota"/>
</dbReference>
<evidence type="ECO:0000313" key="3">
    <source>
        <dbReference type="Proteomes" id="UP000030645"/>
    </source>
</evidence>
<protein>
    <submittedName>
        <fullName evidence="2">Uncharacterized protein</fullName>
    </submittedName>
</protein>
<name>W9SB92_9ROSA</name>
<dbReference type="OrthoDB" id="689054at2759"/>
<organism evidence="2 3">
    <name type="scientific">Morus notabilis</name>
    <dbReference type="NCBI Taxonomy" id="981085"/>
    <lineage>
        <taxon>Eukaryota</taxon>
        <taxon>Viridiplantae</taxon>
        <taxon>Streptophyta</taxon>
        <taxon>Embryophyta</taxon>
        <taxon>Tracheophyta</taxon>
        <taxon>Spermatophyta</taxon>
        <taxon>Magnoliopsida</taxon>
        <taxon>eudicotyledons</taxon>
        <taxon>Gunneridae</taxon>
        <taxon>Pentapetalae</taxon>
        <taxon>rosids</taxon>
        <taxon>fabids</taxon>
        <taxon>Rosales</taxon>
        <taxon>Moraceae</taxon>
        <taxon>Moreae</taxon>
        <taxon>Morus</taxon>
    </lineage>
</organism>